<organism evidence="12 13">
    <name type="scientific">Pyxicephalus adspersus</name>
    <name type="common">African bullfrog</name>
    <dbReference type="NCBI Taxonomy" id="30357"/>
    <lineage>
        <taxon>Eukaryota</taxon>
        <taxon>Metazoa</taxon>
        <taxon>Chordata</taxon>
        <taxon>Craniata</taxon>
        <taxon>Vertebrata</taxon>
        <taxon>Euteleostomi</taxon>
        <taxon>Amphibia</taxon>
        <taxon>Batrachia</taxon>
        <taxon>Anura</taxon>
        <taxon>Neobatrachia</taxon>
        <taxon>Ranoidea</taxon>
        <taxon>Pyxicephalidae</taxon>
        <taxon>Pyxicephalinae</taxon>
        <taxon>Pyxicephalus</taxon>
    </lineage>
</organism>
<proteinExistence type="inferred from homology"/>
<keyword evidence="13" id="KW-1185">Reference proteome</keyword>
<dbReference type="EMBL" id="DYDO01000006">
    <property type="protein sequence ID" value="DBA21932.1"/>
    <property type="molecule type" value="Genomic_DNA"/>
</dbReference>
<keyword evidence="7" id="KW-1133">Transmembrane helix</keyword>
<comment type="similarity">
    <text evidence="10">Belongs to the glycosyltransferase 14 family.</text>
</comment>
<evidence type="ECO:0000256" key="5">
    <source>
        <dbReference type="ARBA" id="ARBA00022692"/>
    </source>
</evidence>
<keyword evidence="6" id="KW-0735">Signal-anchor</keyword>
<sequence>MSILGCTKSGFMLCVVICLILLALNSINQPGGRTSILSEIKECGYYPGELCKALFEGKPAALVVGNFCQEALTPSKRPTPSVLKSRKNCSMLIKELHFITKPLSKEEAAYPLAFILTIHKNLEMFFKLLAAIYAPQNIYCIHIDQKSPKAFYQAVQFVADCFPNIFISTKQETVVYAGISRLQADLNCMEDLMRSTAPWNHVINLCGQDFPVKSNREIINYLKSKWNGKNLTPGVIQPDHIKYRTQVRYKEFVHEGKSYVFPTNEEKDGPPHNITLYFGTAYYALTRDFVKFVLSDKQAKDLLEWSKDTYSPDEHYWVTLNRIKGVPGSTPDAGWEGNIRAIKWKDQEGIQHTGCNGHYVRDICVYGLGDLQWLNDSPHLYANKFDPHHYPLVTDCLERHYRSQVLKGAEVPIEQDWYFPDEYTLKSQL</sequence>
<dbReference type="Pfam" id="PF02485">
    <property type="entry name" value="Branch"/>
    <property type="match status" value="1"/>
</dbReference>
<dbReference type="InterPro" id="IPR003406">
    <property type="entry name" value="Glyco_trans_14"/>
</dbReference>
<evidence type="ECO:0000313" key="13">
    <source>
        <dbReference type="Proteomes" id="UP001181693"/>
    </source>
</evidence>
<dbReference type="PANTHER" id="PTHR19297:SF178">
    <property type="entry name" value="BETA-1,3-GALACTOSYL-O-GLYCOSYL-GLYCOPROTEIN BETA-1,6-N-ACETYLGLUCOSAMINYLTRANSFERASE 7"/>
    <property type="match status" value="1"/>
</dbReference>
<reference evidence="12" key="1">
    <citation type="thesis" date="2020" institute="ProQuest LLC" country="789 East Eisenhower Parkway, Ann Arbor, MI, USA">
        <title>Comparative Genomics and Chromosome Evolution.</title>
        <authorList>
            <person name="Mudd A.B."/>
        </authorList>
    </citation>
    <scope>NUCLEOTIDE SEQUENCE</scope>
    <source>
        <strain evidence="12">1538</strain>
        <tissue evidence="12">Blood</tissue>
    </source>
</reference>
<feature type="chain" id="PRO_5043977093" description="Beta-1,3-galactosyl-O-glycosyl-glycoprotein beta-1,6-N-acetylglucosaminyltransferase 7" evidence="11">
    <location>
        <begin position="27"/>
        <end position="429"/>
    </location>
</feature>
<feature type="signal peptide" evidence="11">
    <location>
        <begin position="1"/>
        <end position="26"/>
    </location>
</feature>
<evidence type="ECO:0000256" key="7">
    <source>
        <dbReference type="ARBA" id="ARBA00022989"/>
    </source>
</evidence>
<evidence type="ECO:0000256" key="1">
    <source>
        <dbReference type="ARBA" id="ARBA00004323"/>
    </source>
</evidence>
<dbReference type="GO" id="GO:0008375">
    <property type="term" value="F:acetylglucosaminyltransferase activity"/>
    <property type="evidence" value="ECO:0007669"/>
    <property type="project" value="TreeGrafter"/>
</dbReference>
<evidence type="ECO:0000256" key="10">
    <source>
        <dbReference type="ARBA" id="ARBA00038150"/>
    </source>
</evidence>
<keyword evidence="9" id="KW-0325">Glycoprotein</keyword>
<comment type="subcellular location">
    <subcellularLocation>
        <location evidence="1">Golgi apparatus membrane</location>
        <topology evidence="1">Single-pass type II membrane protein</topology>
    </subcellularLocation>
</comment>
<evidence type="ECO:0000256" key="6">
    <source>
        <dbReference type="ARBA" id="ARBA00022968"/>
    </source>
</evidence>
<keyword evidence="8" id="KW-0472">Membrane</keyword>
<evidence type="ECO:0008006" key="14">
    <source>
        <dbReference type="Google" id="ProtNLM"/>
    </source>
</evidence>
<evidence type="ECO:0000256" key="11">
    <source>
        <dbReference type="SAM" id="SignalP"/>
    </source>
</evidence>
<comment type="caution">
    <text evidence="12">The sequence shown here is derived from an EMBL/GenBank/DDBJ whole genome shotgun (WGS) entry which is preliminary data.</text>
</comment>
<comment type="pathway">
    <text evidence="2">Protein modification; protein glycosylation.</text>
</comment>
<dbReference type="PANTHER" id="PTHR19297">
    <property type="entry name" value="GLYCOSYLTRANSFERASE 14 FAMILY MEMBER"/>
    <property type="match status" value="1"/>
</dbReference>
<protein>
    <recommendedName>
        <fullName evidence="14">Beta-1,3-galactosyl-O-glycosyl-glycoprotein beta-1,6-N-acetylglucosaminyltransferase 7</fullName>
    </recommendedName>
</protein>
<evidence type="ECO:0000313" key="12">
    <source>
        <dbReference type="EMBL" id="DBA21932.1"/>
    </source>
</evidence>
<evidence type="ECO:0000256" key="4">
    <source>
        <dbReference type="ARBA" id="ARBA00022679"/>
    </source>
</evidence>
<name>A0AAV3ACQ1_PYXAD</name>
<evidence type="ECO:0000256" key="9">
    <source>
        <dbReference type="ARBA" id="ARBA00023180"/>
    </source>
</evidence>
<keyword evidence="5" id="KW-0812">Transmembrane</keyword>
<evidence type="ECO:0000256" key="3">
    <source>
        <dbReference type="ARBA" id="ARBA00022676"/>
    </source>
</evidence>
<dbReference type="GO" id="GO:0000139">
    <property type="term" value="C:Golgi membrane"/>
    <property type="evidence" value="ECO:0007669"/>
    <property type="project" value="UniProtKB-SubCell"/>
</dbReference>
<dbReference type="Proteomes" id="UP001181693">
    <property type="component" value="Unassembled WGS sequence"/>
</dbReference>
<accession>A0AAV3ACQ1</accession>
<keyword evidence="4" id="KW-0808">Transferase</keyword>
<keyword evidence="3" id="KW-0328">Glycosyltransferase</keyword>
<evidence type="ECO:0000256" key="2">
    <source>
        <dbReference type="ARBA" id="ARBA00004922"/>
    </source>
</evidence>
<dbReference type="AlphaFoldDB" id="A0AAV3ACQ1"/>
<keyword evidence="11" id="KW-0732">Signal</keyword>
<evidence type="ECO:0000256" key="8">
    <source>
        <dbReference type="ARBA" id="ARBA00023136"/>
    </source>
</evidence>
<gene>
    <name evidence="12" type="ORF">GDO54_013042</name>
</gene>